<dbReference type="GO" id="GO:0070403">
    <property type="term" value="F:NAD+ binding"/>
    <property type="evidence" value="ECO:0007669"/>
    <property type="project" value="InterPro"/>
</dbReference>
<dbReference type="GO" id="GO:0006571">
    <property type="term" value="P:tyrosine biosynthetic process"/>
    <property type="evidence" value="ECO:0007669"/>
    <property type="project" value="InterPro"/>
</dbReference>
<dbReference type="EC" id="1.3.1.12" evidence="7"/>
<dbReference type="InterPro" id="IPR050812">
    <property type="entry name" value="Preph/Arog_dehydrog"/>
</dbReference>
<dbReference type="Pfam" id="PF20463">
    <property type="entry name" value="PDH_C"/>
    <property type="match status" value="1"/>
</dbReference>
<protein>
    <submittedName>
        <fullName evidence="7">Prephenate dehydrogenase</fullName>
        <ecNumber evidence="7">1.3.1.12</ecNumber>
    </submittedName>
</protein>
<keyword evidence="3" id="KW-0520">NAD</keyword>
<dbReference type="InterPro" id="IPR046826">
    <property type="entry name" value="PDH_N"/>
</dbReference>
<dbReference type="EMBL" id="UOGJ01000031">
    <property type="protein sequence ID" value="VAX35141.1"/>
    <property type="molecule type" value="Genomic_DNA"/>
</dbReference>
<dbReference type="InterPro" id="IPR046825">
    <property type="entry name" value="PDH_C"/>
</dbReference>
<gene>
    <name evidence="7" type="ORF">MNBD_UNCLBAC01-1801</name>
</gene>
<dbReference type="Gene3D" id="3.40.50.720">
    <property type="entry name" value="NAD(P)-binding Rossmann-like Domain"/>
    <property type="match status" value="1"/>
</dbReference>
<dbReference type="SUPFAM" id="SSF51735">
    <property type="entry name" value="NAD(P)-binding Rossmann-fold domains"/>
    <property type="match status" value="1"/>
</dbReference>
<dbReference type="Gene3D" id="1.10.3660.10">
    <property type="entry name" value="6-phosphogluconate dehydrogenase C-terminal like domain"/>
    <property type="match status" value="1"/>
</dbReference>
<proteinExistence type="predicted"/>
<evidence type="ECO:0000313" key="7">
    <source>
        <dbReference type="EMBL" id="VAX35141.1"/>
    </source>
</evidence>
<evidence type="ECO:0000256" key="1">
    <source>
        <dbReference type="ARBA" id="ARBA00022605"/>
    </source>
</evidence>
<accession>A0A3B1D8J7</accession>
<comment type="pathway">
    <text evidence="5">Amino-acid biosynthesis.</text>
</comment>
<dbReference type="Pfam" id="PF02153">
    <property type="entry name" value="PDH_N"/>
    <property type="match status" value="1"/>
</dbReference>
<dbReference type="InterPro" id="IPR036291">
    <property type="entry name" value="NAD(P)-bd_dom_sf"/>
</dbReference>
<dbReference type="FunFam" id="3.40.50.720:FF:000208">
    <property type="entry name" value="Prephenate dehydrogenase"/>
    <property type="match status" value="1"/>
</dbReference>
<evidence type="ECO:0000256" key="4">
    <source>
        <dbReference type="ARBA" id="ARBA00023141"/>
    </source>
</evidence>
<organism evidence="7">
    <name type="scientific">hydrothermal vent metagenome</name>
    <dbReference type="NCBI Taxonomy" id="652676"/>
    <lineage>
        <taxon>unclassified sequences</taxon>
        <taxon>metagenomes</taxon>
        <taxon>ecological metagenomes</taxon>
    </lineage>
</organism>
<dbReference type="PANTHER" id="PTHR21363">
    <property type="entry name" value="PREPHENATE DEHYDROGENASE"/>
    <property type="match status" value="1"/>
</dbReference>
<dbReference type="PROSITE" id="PS51176">
    <property type="entry name" value="PDH_ADH"/>
    <property type="match status" value="1"/>
</dbReference>
<dbReference type="GO" id="GO:0008977">
    <property type="term" value="F:prephenate dehydrogenase (NAD+) activity"/>
    <property type="evidence" value="ECO:0007669"/>
    <property type="project" value="UniProtKB-EC"/>
</dbReference>
<feature type="domain" description="Prephenate/arogenate dehydrogenase" evidence="6">
    <location>
        <begin position="10"/>
        <end position="285"/>
    </location>
</feature>
<evidence type="ECO:0000259" key="6">
    <source>
        <dbReference type="PROSITE" id="PS51176"/>
    </source>
</evidence>
<evidence type="ECO:0000256" key="5">
    <source>
        <dbReference type="ARBA" id="ARBA00029440"/>
    </source>
</evidence>
<keyword evidence="1" id="KW-0028">Amino-acid biosynthesis</keyword>
<reference evidence="7" key="1">
    <citation type="submission" date="2018-06" db="EMBL/GenBank/DDBJ databases">
        <authorList>
            <person name="Zhirakovskaya E."/>
        </authorList>
    </citation>
    <scope>NUCLEOTIDE SEQUENCE</scope>
</reference>
<keyword evidence="2 7" id="KW-0560">Oxidoreductase</keyword>
<dbReference type="InterPro" id="IPR003099">
    <property type="entry name" value="Prephen_DH"/>
</dbReference>
<dbReference type="PANTHER" id="PTHR21363:SF0">
    <property type="entry name" value="PREPHENATE DEHYDROGENASE [NADP(+)]"/>
    <property type="match status" value="1"/>
</dbReference>
<sequence>MILRPRTAFKKITIVGVGLIGGSLGLAIKKNNLAREVVGLSYKQESLTAAIKNKAIDAGFTDVQQAVRNADLVIMATPVDAIIKLLPMINQHLKRGCVITDVGSAKVEIVEATQKKLNAPSFFVGSHPLAGSEKTGSEHATADLFTNSLCIMTPTKDTHKTAIEKVRALWSKVGAKVKKLSPEEHDEALAYTSHLPHVLAYSLMDSIPKNFLEYSAGGLKDTTRVAASSPQMWNDICMANSTNILKALDEMVQNLAQLRKAIVNHDQKTLIQHFTQAKEKREAFN</sequence>
<dbReference type="FunFam" id="1.10.3660.10:FF:000003">
    <property type="entry name" value="Prephenate dehydrogenase"/>
    <property type="match status" value="1"/>
</dbReference>
<evidence type="ECO:0000256" key="2">
    <source>
        <dbReference type="ARBA" id="ARBA00023002"/>
    </source>
</evidence>
<dbReference type="InterPro" id="IPR008927">
    <property type="entry name" value="6-PGluconate_DH-like_C_sf"/>
</dbReference>
<evidence type="ECO:0000256" key="3">
    <source>
        <dbReference type="ARBA" id="ARBA00023027"/>
    </source>
</evidence>
<dbReference type="SUPFAM" id="SSF48179">
    <property type="entry name" value="6-phosphogluconate dehydrogenase C-terminal domain-like"/>
    <property type="match status" value="1"/>
</dbReference>
<keyword evidence="4" id="KW-0057">Aromatic amino acid biosynthesis</keyword>
<name>A0A3B1D8J7_9ZZZZ</name>
<dbReference type="GO" id="GO:0004665">
    <property type="term" value="F:prephenate dehydrogenase (NADP+) activity"/>
    <property type="evidence" value="ECO:0007669"/>
    <property type="project" value="InterPro"/>
</dbReference>
<dbReference type="AlphaFoldDB" id="A0A3B1D8J7"/>